<proteinExistence type="predicted"/>
<accession>A0A8S5RN74</accession>
<evidence type="ECO:0000313" key="1">
    <source>
        <dbReference type="EMBL" id="DAE32774.1"/>
    </source>
</evidence>
<name>A0A8S5RN74_9VIRU</name>
<protein>
    <submittedName>
        <fullName evidence="1">Uncharacterized protein</fullName>
    </submittedName>
</protein>
<organism evidence="1">
    <name type="scientific">virus sp. ctFlR8</name>
    <dbReference type="NCBI Taxonomy" id="2825811"/>
    <lineage>
        <taxon>Viruses</taxon>
    </lineage>
</organism>
<sequence length="100" mass="11614">MQMTGYELLANYEKAEDKDKQIQILSDLNHIPVDMVCFVIDNREKFDVSETPLSAEEFAKWCETELDRVDANIHAQEKYYREICNVYGIASTYGKRSVVV</sequence>
<dbReference type="EMBL" id="BK059128">
    <property type="protein sequence ID" value="DAE32774.1"/>
    <property type="molecule type" value="Genomic_DNA"/>
</dbReference>
<reference evidence="1" key="1">
    <citation type="journal article" date="2021" name="Proc. Natl. Acad. Sci. U.S.A.">
        <title>A Catalog of Tens of Thousands of Viruses from Human Metagenomes Reveals Hidden Associations with Chronic Diseases.</title>
        <authorList>
            <person name="Tisza M.J."/>
            <person name="Buck C.B."/>
        </authorList>
    </citation>
    <scope>NUCLEOTIDE SEQUENCE</scope>
    <source>
        <strain evidence="1">CtFlR8</strain>
    </source>
</reference>